<feature type="domain" description="PHD-type" evidence="11">
    <location>
        <begin position="427"/>
        <end position="476"/>
    </location>
</feature>
<dbReference type="PROSITE" id="PS50016">
    <property type="entry name" value="ZF_PHD_2"/>
    <property type="match status" value="1"/>
</dbReference>
<evidence type="ECO:0000256" key="8">
    <source>
        <dbReference type="PROSITE-ProRule" id="PRU00146"/>
    </source>
</evidence>
<accession>A0A6A3CQR7</accession>
<feature type="compositionally biased region" description="Basic and acidic residues" evidence="9">
    <location>
        <begin position="226"/>
        <end position="238"/>
    </location>
</feature>
<evidence type="ECO:0000256" key="3">
    <source>
        <dbReference type="ARBA" id="ARBA00022741"/>
    </source>
</evidence>
<dbReference type="InterPro" id="IPR013083">
    <property type="entry name" value="Znf_RING/FYVE/PHD"/>
</dbReference>
<dbReference type="Gene3D" id="2.40.50.40">
    <property type="match status" value="2"/>
</dbReference>
<keyword evidence="5" id="KW-0862">Zinc</keyword>
<keyword evidence="7" id="KW-0539">Nucleus</keyword>
<dbReference type="Gene3D" id="3.30.40.10">
    <property type="entry name" value="Zinc/RING finger domain, C3HC4 (zinc finger)"/>
    <property type="match status" value="1"/>
</dbReference>
<organism evidence="12 13">
    <name type="scientific">Hibiscus syriacus</name>
    <name type="common">Rose of Sharon</name>
    <dbReference type="NCBI Taxonomy" id="106335"/>
    <lineage>
        <taxon>Eukaryota</taxon>
        <taxon>Viridiplantae</taxon>
        <taxon>Streptophyta</taxon>
        <taxon>Embryophyta</taxon>
        <taxon>Tracheophyta</taxon>
        <taxon>Spermatophyta</taxon>
        <taxon>Magnoliopsida</taxon>
        <taxon>eudicotyledons</taxon>
        <taxon>Gunneridae</taxon>
        <taxon>Pentapetalae</taxon>
        <taxon>rosids</taxon>
        <taxon>malvids</taxon>
        <taxon>Malvales</taxon>
        <taxon>Malvaceae</taxon>
        <taxon>Malvoideae</taxon>
        <taxon>Hibiscus</taxon>
    </lineage>
</organism>
<keyword evidence="2" id="KW-0479">Metal-binding</keyword>
<evidence type="ECO:0000256" key="4">
    <source>
        <dbReference type="ARBA" id="ARBA00022771"/>
    </source>
</evidence>
<feature type="compositionally biased region" description="Basic and acidic residues" evidence="9">
    <location>
        <begin position="199"/>
        <end position="215"/>
    </location>
</feature>
<dbReference type="GO" id="GO:0140658">
    <property type="term" value="F:ATP-dependent chromatin remodeler activity"/>
    <property type="evidence" value="ECO:0007669"/>
    <property type="project" value="TreeGrafter"/>
</dbReference>
<evidence type="ECO:0000259" key="11">
    <source>
        <dbReference type="PROSITE" id="PS50016"/>
    </source>
</evidence>
<feature type="compositionally biased region" description="Polar residues" evidence="9">
    <location>
        <begin position="216"/>
        <end position="225"/>
    </location>
</feature>
<gene>
    <name evidence="12" type="ORF">F3Y22_tig00003715pilonHSYRG00287</name>
</gene>
<dbReference type="GO" id="GO:0008270">
    <property type="term" value="F:zinc ion binding"/>
    <property type="evidence" value="ECO:0007669"/>
    <property type="project" value="UniProtKB-KW"/>
</dbReference>
<dbReference type="PANTHER" id="PTHR45623">
    <property type="entry name" value="CHROMODOMAIN-HELICASE-DNA-BINDING PROTEIN 3-RELATED-RELATED"/>
    <property type="match status" value="1"/>
</dbReference>
<dbReference type="InterPro" id="IPR027417">
    <property type="entry name" value="P-loop_NTPase"/>
</dbReference>
<feature type="compositionally biased region" description="Polar residues" evidence="9">
    <location>
        <begin position="53"/>
        <end position="64"/>
    </location>
</feature>
<dbReference type="InterPro" id="IPR016197">
    <property type="entry name" value="Chromo-like_dom_sf"/>
</dbReference>
<dbReference type="AlphaFoldDB" id="A0A6A3CQR7"/>
<feature type="region of interest" description="Disordered" evidence="9">
    <location>
        <begin position="1"/>
        <end position="145"/>
    </location>
</feature>
<keyword evidence="4 8" id="KW-0863">Zinc-finger</keyword>
<feature type="compositionally biased region" description="Polar residues" evidence="9">
    <location>
        <begin position="325"/>
        <end position="334"/>
    </location>
</feature>
<keyword evidence="6" id="KW-0067">ATP-binding</keyword>
<evidence type="ECO:0000313" key="13">
    <source>
        <dbReference type="Proteomes" id="UP000436088"/>
    </source>
</evidence>
<evidence type="ECO:0000256" key="2">
    <source>
        <dbReference type="ARBA" id="ARBA00022723"/>
    </source>
</evidence>
<evidence type="ECO:0000256" key="1">
    <source>
        <dbReference type="ARBA" id="ARBA00004123"/>
    </source>
</evidence>
<sequence>MANGTRSSSRKAKDDENNGLKGIQSTGKKLVNLGAATTEASGVRRSPRETLSKKNMTPPSSSGMWKSERLEKQTSNLNSMTPAKRKSERVEKKKGMKNASPLRRSERGKISSSASSGSKRSDKSLNVLNTKRKKEKKNKCVKQLTMQTVEVKKIEQDVEQAEETQKKRMTARSYKALFTKQPKKVDGTDSSNDLNGAASERREDILVDLTERTQERTTVTSTSQFAEEKPKRNNERKLFPTSQKNSCNNMSSNGGDPQLSQNVLVSGETNVAAEITMHKNLQSPQLVNSIVPGGLLDCDISVEMVPKVMPSERKGHDIDMDSVASPKSSSHDIGTCTGDGTSLSSGCKRKDCTETCGLFSKRKRVDCNSTKQEICSSNMKLNQFFGSPDVKDIGKLDAGISTGHIEKPCNHIQQHMPSEALQTGCGMNTCIICILDGKLLCCHGKGCQRRYHLSCLEPPIEKFPLGVWYCPECVWKTIESGIYSVSERIEAIWDSRELETSDDGLQRQKQYFVKYKGLAHVHNRWVPENQVLLEAPSLTAKYNRKKQGAVWKQQWAIPHRLLQKRLLTAPKDCGEHHNKEHDVDKLNCHVEWLVKWHGLSYEHATWELENASFFSCPEGQRLKREYETRKKGQRASKFDKEGAVESLKISHLPASFSSGMDANIDAVSKLCNYWRKGQNAIIFDDQERISNVISSILAFSSEISRPFLIISSAASQYSWDEEFLRLAPSVDVVVYSGSKEIRDSINNLEFYAEGGCIMFQVFITSPEVISEDLNVLDCIVWEVIIVDECQRPRIGSCFEQIKMLTASKRLLIISSQLKGTAAEYLNLLPLLDTQSDSNDSELTNSSDNIATMKERLAKYVAYECKLESSRFLEYWVPTDPVGVLSSIVVSSRKVEFTALYSSIT</sequence>
<dbReference type="PROSITE" id="PS01359">
    <property type="entry name" value="ZF_PHD_1"/>
    <property type="match status" value="1"/>
</dbReference>
<feature type="compositionally biased region" description="Basic residues" evidence="9">
    <location>
        <begin position="130"/>
        <end position="140"/>
    </location>
</feature>
<evidence type="ECO:0000256" key="7">
    <source>
        <dbReference type="ARBA" id="ARBA00023242"/>
    </source>
</evidence>
<feature type="region of interest" description="Disordered" evidence="9">
    <location>
        <begin position="180"/>
        <end position="261"/>
    </location>
</feature>
<protein>
    <submittedName>
        <fullName evidence="12">Detected protein of confused Function</fullName>
    </submittedName>
</protein>
<dbReference type="SUPFAM" id="SSF52540">
    <property type="entry name" value="P-loop containing nucleoside triphosphate hydrolases"/>
    <property type="match status" value="1"/>
</dbReference>
<dbReference type="Gene3D" id="3.40.50.10810">
    <property type="entry name" value="Tandem AAA-ATPase domain"/>
    <property type="match status" value="1"/>
</dbReference>
<feature type="domain" description="Chromo" evidence="10">
    <location>
        <begin position="561"/>
        <end position="638"/>
    </location>
</feature>
<proteinExistence type="predicted"/>
<dbReference type="Proteomes" id="UP000436088">
    <property type="component" value="Unassembled WGS sequence"/>
</dbReference>
<dbReference type="SMART" id="SM00298">
    <property type="entry name" value="CHROMO"/>
    <property type="match status" value="2"/>
</dbReference>
<dbReference type="Pfam" id="PF00628">
    <property type="entry name" value="PHD"/>
    <property type="match status" value="1"/>
</dbReference>
<keyword evidence="3" id="KW-0547">Nucleotide-binding</keyword>
<dbReference type="InterPro" id="IPR000953">
    <property type="entry name" value="Chromo/chromo_shadow_dom"/>
</dbReference>
<dbReference type="InterPro" id="IPR000330">
    <property type="entry name" value="SNF2_N"/>
</dbReference>
<dbReference type="EMBL" id="VEPZ02000229">
    <property type="protein sequence ID" value="KAE8729489.1"/>
    <property type="molecule type" value="Genomic_DNA"/>
</dbReference>
<dbReference type="GO" id="GO:0005634">
    <property type="term" value="C:nucleus"/>
    <property type="evidence" value="ECO:0007669"/>
    <property type="project" value="UniProtKB-SubCell"/>
</dbReference>
<dbReference type="SMART" id="SM00249">
    <property type="entry name" value="PHD"/>
    <property type="match status" value="1"/>
</dbReference>
<dbReference type="InterPro" id="IPR019786">
    <property type="entry name" value="Zinc_finger_PHD-type_CS"/>
</dbReference>
<evidence type="ECO:0000313" key="12">
    <source>
        <dbReference type="EMBL" id="KAE8729489.1"/>
    </source>
</evidence>
<dbReference type="GO" id="GO:0005524">
    <property type="term" value="F:ATP binding"/>
    <property type="evidence" value="ECO:0007669"/>
    <property type="project" value="UniProtKB-KW"/>
</dbReference>
<dbReference type="GO" id="GO:0003677">
    <property type="term" value="F:DNA binding"/>
    <property type="evidence" value="ECO:0007669"/>
    <property type="project" value="TreeGrafter"/>
</dbReference>
<feature type="domain" description="Chromo" evidence="10">
    <location>
        <begin position="484"/>
        <end position="554"/>
    </location>
</feature>
<dbReference type="SUPFAM" id="SSF54160">
    <property type="entry name" value="Chromo domain-like"/>
    <property type="match status" value="2"/>
</dbReference>
<comment type="caution">
    <text evidence="12">The sequence shown here is derived from an EMBL/GenBank/DDBJ whole genome shotgun (WGS) entry which is preliminary data.</text>
</comment>
<reference evidence="12" key="1">
    <citation type="submission" date="2019-09" db="EMBL/GenBank/DDBJ databases">
        <title>Draft genome information of white flower Hibiscus syriacus.</title>
        <authorList>
            <person name="Kim Y.-M."/>
        </authorList>
    </citation>
    <scope>NUCLEOTIDE SEQUENCE [LARGE SCALE GENOMIC DNA]</scope>
    <source>
        <strain evidence="12">YM2019G1</strain>
    </source>
</reference>
<dbReference type="PANTHER" id="PTHR45623:SF13">
    <property type="entry name" value="HELICASE PROTEIN MOM1"/>
    <property type="match status" value="1"/>
</dbReference>
<dbReference type="GO" id="GO:0016887">
    <property type="term" value="F:ATP hydrolysis activity"/>
    <property type="evidence" value="ECO:0007669"/>
    <property type="project" value="TreeGrafter"/>
</dbReference>
<feature type="region of interest" description="Disordered" evidence="9">
    <location>
        <begin position="312"/>
        <end position="334"/>
    </location>
</feature>
<dbReference type="InterPro" id="IPR038718">
    <property type="entry name" value="SNF2-like_sf"/>
</dbReference>
<dbReference type="GO" id="GO:0003682">
    <property type="term" value="F:chromatin binding"/>
    <property type="evidence" value="ECO:0007669"/>
    <property type="project" value="TreeGrafter"/>
</dbReference>
<dbReference type="InterPro" id="IPR001965">
    <property type="entry name" value="Znf_PHD"/>
</dbReference>
<dbReference type="GO" id="GO:0000785">
    <property type="term" value="C:chromatin"/>
    <property type="evidence" value="ECO:0007669"/>
    <property type="project" value="TreeGrafter"/>
</dbReference>
<evidence type="ECO:0000256" key="6">
    <source>
        <dbReference type="ARBA" id="ARBA00022840"/>
    </source>
</evidence>
<feature type="compositionally biased region" description="Polar residues" evidence="9">
    <location>
        <begin position="240"/>
        <end position="261"/>
    </location>
</feature>
<dbReference type="Pfam" id="PF00176">
    <property type="entry name" value="SNF2-rel_dom"/>
    <property type="match status" value="1"/>
</dbReference>
<dbReference type="PROSITE" id="PS50013">
    <property type="entry name" value="CHROMO_2"/>
    <property type="match status" value="2"/>
</dbReference>
<evidence type="ECO:0000259" key="10">
    <source>
        <dbReference type="PROSITE" id="PS50013"/>
    </source>
</evidence>
<keyword evidence="13" id="KW-1185">Reference proteome</keyword>
<dbReference type="GO" id="GO:0042393">
    <property type="term" value="F:histone binding"/>
    <property type="evidence" value="ECO:0007669"/>
    <property type="project" value="TreeGrafter"/>
</dbReference>
<evidence type="ECO:0000256" key="5">
    <source>
        <dbReference type="ARBA" id="ARBA00022833"/>
    </source>
</evidence>
<evidence type="ECO:0000256" key="9">
    <source>
        <dbReference type="SAM" id="MobiDB-lite"/>
    </source>
</evidence>
<comment type="subcellular location">
    <subcellularLocation>
        <location evidence="1">Nucleus</location>
    </subcellularLocation>
</comment>
<name>A0A6A3CQR7_HIBSY</name>
<dbReference type="InterPro" id="IPR019787">
    <property type="entry name" value="Znf_PHD-finger"/>
</dbReference>